<dbReference type="RefSeq" id="WP_307153755.1">
    <property type="nucleotide sequence ID" value="NZ_JAUSUK010000001.1"/>
</dbReference>
<protein>
    <recommendedName>
        <fullName evidence="1">Antitoxin SocA-like Panacea domain-containing protein</fullName>
    </recommendedName>
</protein>
<accession>A0ABU0C4Y2</accession>
<feature type="domain" description="Antitoxin SocA-like Panacea" evidence="1">
    <location>
        <begin position="46"/>
        <end position="154"/>
    </location>
</feature>
<organism evidence="2 3">
    <name type="scientific">Rhodopseudomonas julia</name>
    <dbReference type="NCBI Taxonomy" id="200617"/>
    <lineage>
        <taxon>Bacteria</taxon>
        <taxon>Pseudomonadati</taxon>
        <taxon>Pseudomonadota</taxon>
        <taxon>Alphaproteobacteria</taxon>
        <taxon>Hyphomicrobiales</taxon>
        <taxon>Nitrobacteraceae</taxon>
        <taxon>Rhodopseudomonas</taxon>
    </lineage>
</organism>
<proteinExistence type="predicted"/>
<comment type="caution">
    <text evidence="2">The sequence shown here is derived from an EMBL/GenBank/DDBJ whole genome shotgun (WGS) entry which is preliminary data.</text>
</comment>
<dbReference type="Proteomes" id="UP001230253">
    <property type="component" value="Unassembled WGS sequence"/>
</dbReference>
<gene>
    <name evidence="2" type="ORF">J2R99_001420</name>
</gene>
<sequence>MDWKDRAARNVAYVVPLPGGQRRLKEAILYVCQKSEDMPRFGAIKLNKILWRADFRSFYERRIPVTGRQYQRLELGPAPVEMPPLIAEMLRDNLLEIESRGAGQFMERRHKALSEPVLKFFSPDDLDYIDESIWHYWNMTGTESSDLSHGIAWKTRYNGDPMPYQSALFEDAPLPPEGLKHFAAMGERLGWRSA</sequence>
<keyword evidence="3" id="KW-1185">Reference proteome</keyword>
<evidence type="ECO:0000313" key="3">
    <source>
        <dbReference type="Proteomes" id="UP001230253"/>
    </source>
</evidence>
<dbReference type="Pfam" id="PF13274">
    <property type="entry name" value="SocA_Panacea"/>
    <property type="match status" value="1"/>
</dbReference>
<evidence type="ECO:0000313" key="2">
    <source>
        <dbReference type="EMBL" id="MDQ0325571.1"/>
    </source>
</evidence>
<reference evidence="2 3" key="1">
    <citation type="submission" date="2023-07" db="EMBL/GenBank/DDBJ databases">
        <title>Genomic Encyclopedia of Type Strains, Phase IV (KMG-IV): sequencing the most valuable type-strain genomes for metagenomic binning, comparative biology and taxonomic classification.</title>
        <authorList>
            <person name="Goeker M."/>
        </authorList>
    </citation>
    <scope>NUCLEOTIDE SEQUENCE [LARGE SCALE GENOMIC DNA]</scope>
    <source>
        <strain evidence="2 3">DSM 11549</strain>
    </source>
</reference>
<name>A0ABU0C4Y2_9BRAD</name>
<evidence type="ECO:0000259" key="1">
    <source>
        <dbReference type="Pfam" id="PF13274"/>
    </source>
</evidence>
<dbReference type="EMBL" id="JAUSUK010000001">
    <property type="protein sequence ID" value="MDQ0325571.1"/>
    <property type="molecule type" value="Genomic_DNA"/>
</dbReference>
<dbReference type="InterPro" id="IPR025272">
    <property type="entry name" value="SocA_Panacea"/>
</dbReference>